<dbReference type="SUPFAM" id="SSF89550">
    <property type="entry name" value="PHP domain-like"/>
    <property type="match status" value="1"/>
</dbReference>
<dbReference type="AlphaFoldDB" id="A0A2N7UP77"/>
<evidence type="ECO:0000313" key="3">
    <source>
        <dbReference type="Proteomes" id="UP000235547"/>
    </source>
</evidence>
<gene>
    <name evidence="2" type="ORF">C1H70_03325</name>
</gene>
<dbReference type="CDD" id="cd07438">
    <property type="entry name" value="PHP_HisPPase_AMP"/>
    <property type="match status" value="1"/>
</dbReference>
<evidence type="ECO:0000313" key="2">
    <source>
        <dbReference type="EMBL" id="PMR82229.1"/>
    </source>
</evidence>
<dbReference type="SMART" id="SM00481">
    <property type="entry name" value="POLIIIAc"/>
    <property type="match status" value="1"/>
</dbReference>
<dbReference type="Proteomes" id="UP000235547">
    <property type="component" value="Unassembled WGS sequence"/>
</dbReference>
<dbReference type="InterPro" id="IPR052018">
    <property type="entry name" value="PHP_domain"/>
</dbReference>
<sequence>MPMNALPARFEGTSLPLTIDLHMHSTASDGALPPAEVVALCKARGLTHMALTDHDTVAGIAEAERAAAREGIRLLPGTELSTRWSGVNIHVVGLLPQGVRGALVEGLEAQAESREKRALRIAERMEKIGLAGALAKAREQAGSERPLGRPDFARALVAAGLVPDITTAFKKHLGDGKAGDVKAMWPELAEAVGWIVDAGGVAVLAHPMRHGLTRRKRGLLLDAFRAAGGQAAELVSGFQNTDKTRDLARQLQERELYASVGSDFHFPGGHLAPGSMSSVPRTAIPPVWTHPRLAHLCRPCSGVDPAVDDGAGGEAAGGAAGMLSSATSH</sequence>
<dbReference type="InterPro" id="IPR016195">
    <property type="entry name" value="Pol/histidinol_Pase-like"/>
</dbReference>
<proteinExistence type="predicted"/>
<protein>
    <submittedName>
        <fullName evidence="2">PHP domain-containing protein</fullName>
    </submittedName>
</protein>
<feature type="domain" description="Polymerase/histidinol phosphatase N-terminal" evidence="1">
    <location>
        <begin position="19"/>
        <end position="84"/>
    </location>
</feature>
<dbReference type="RefSeq" id="WP_102586900.1">
    <property type="nucleotide sequence ID" value="NZ_BNAE01000001.1"/>
</dbReference>
<dbReference type="OrthoDB" id="9804333at2"/>
<dbReference type="InterPro" id="IPR004013">
    <property type="entry name" value="PHP_dom"/>
</dbReference>
<keyword evidence="3" id="KW-1185">Reference proteome</keyword>
<accession>A0A2N7UP77</accession>
<dbReference type="EMBL" id="PNRG01000005">
    <property type="protein sequence ID" value="PMR82229.1"/>
    <property type="molecule type" value="Genomic_DNA"/>
</dbReference>
<dbReference type="InterPro" id="IPR003141">
    <property type="entry name" value="Pol/His_phosphatase_N"/>
</dbReference>
<name>A0A2N7UP77_9GAMM</name>
<dbReference type="PANTHER" id="PTHR42924">
    <property type="entry name" value="EXONUCLEASE"/>
    <property type="match status" value="1"/>
</dbReference>
<dbReference type="PANTHER" id="PTHR42924:SF3">
    <property type="entry name" value="POLYMERASE_HISTIDINOL PHOSPHATASE N-TERMINAL DOMAIN-CONTAINING PROTEIN"/>
    <property type="match status" value="1"/>
</dbReference>
<organism evidence="2 3">
    <name type="scientific">Halomonas urumqiensis</name>
    <dbReference type="NCBI Taxonomy" id="1684789"/>
    <lineage>
        <taxon>Bacteria</taxon>
        <taxon>Pseudomonadati</taxon>
        <taxon>Pseudomonadota</taxon>
        <taxon>Gammaproteobacteria</taxon>
        <taxon>Oceanospirillales</taxon>
        <taxon>Halomonadaceae</taxon>
        <taxon>Halomonas</taxon>
    </lineage>
</organism>
<reference evidence="2 3" key="1">
    <citation type="submission" date="2018-01" db="EMBL/GenBank/DDBJ databases">
        <title>Halomonas endophytica sp. nov., isolated from storage liquid in the stems of Populus euphratica.</title>
        <authorList>
            <person name="Chen C."/>
        </authorList>
    </citation>
    <scope>NUCLEOTIDE SEQUENCE [LARGE SCALE GENOMIC DNA]</scope>
    <source>
        <strain evidence="2 3">BZ-SZ-XJ27</strain>
    </source>
</reference>
<comment type="caution">
    <text evidence="2">The sequence shown here is derived from an EMBL/GenBank/DDBJ whole genome shotgun (WGS) entry which is preliminary data.</text>
</comment>
<dbReference type="GO" id="GO:0004534">
    <property type="term" value="F:5'-3' RNA exonuclease activity"/>
    <property type="evidence" value="ECO:0007669"/>
    <property type="project" value="TreeGrafter"/>
</dbReference>
<dbReference type="Gene3D" id="1.10.150.650">
    <property type="match status" value="1"/>
</dbReference>
<dbReference type="GO" id="GO:0035312">
    <property type="term" value="F:5'-3' DNA exonuclease activity"/>
    <property type="evidence" value="ECO:0007669"/>
    <property type="project" value="TreeGrafter"/>
</dbReference>
<evidence type="ECO:0000259" key="1">
    <source>
        <dbReference type="SMART" id="SM00481"/>
    </source>
</evidence>
<dbReference type="Pfam" id="PF02811">
    <property type="entry name" value="PHP"/>
    <property type="match status" value="1"/>
</dbReference>
<dbReference type="Gene3D" id="3.20.20.140">
    <property type="entry name" value="Metal-dependent hydrolases"/>
    <property type="match status" value="1"/>
</dbReference>